<gene>
    <name evidence="1" type="ORF">KK1_038468</name>
</gene>
<accession>A0A151RCA1</accession>
<organism evidence="1 2">
    <name type="scientific">Cajanus cajan</name>
    <name type="common">Pigeon pea</name>
    <name type="synonym">Cajanus indicus</name>
    <dbReference type="NCBI Taxonomy" id="3821"/>
    <lineage>
        <taxon>Eukaryota</taxon>
        <taxon>Viridiplantae</taxon>
        <taxon>Streptophyta</taxon>
        <taxon>Embryophyta</taxon>
        <taxon>Tracheophyta</taxon>
        <taxon>Spermatophyta</taxon>
        <taxon>Magnoliopsida</taxon>
        <taxon>eudicotyledons</taxon>
        <taxon>Gunneridae</taxon>
        <taxon>Pentapetalae</taxon>
        <taxon>rosids</taxon>
        <taxon>fabids</taxon>
        <taxon>Fabales</taxon>
        <taxon>Fabaceae</taxon>
        <taxon>Papilionoideae</taxon>
        <taxon>50 kb inversion clade</taxon>
        <taxon>NPAAA clade</taxon>
        <taxon>indigoferoid/millettioid clade</taxon>
        <taxon>Phaseoleae</taxon>
        <taxon>Cajanus</taxon>
    </lineage>
</organism>
<proteinExistence type="predicted"/>
<name>A0A151RCA1_CAJCA</name>
<reference evidence="1" key="1">
    <citation type="journal article" date="2012" name="Nat. Biotechnol.">
        <title>Draft genome sequence of pigeonpea (Cajanus cajan), an orphan legume crop of resource-poor farmers.</title>
        <authorList>
            <person name="Varshney R.K."/>
            <person name="Chen W."/>
            <person name="Li Y."/>
            <person name="Bharti A.K."/>
            <person name="Saxena R.K."/>
            <person name="Schlueter J.A."/>
            <person name="Donoghue M.T."/>
            <person name="Azam S."/>
            <person name="Fan G."/>
            <person name="Whaley A.M."/>
            <person name="Farmer A.D."/>
            <person name="Sheridan J."/>
            <person name="Iwata A."/>
            <person name="Tuteja R."/>
            <person name="Penmetsa R.V."/>
            <person name="Wu W."/>
            <person name="Upadhyaya H.D."/>
            <person name="Yang S.P."/>
            <person name="Shah T."/>
            <person name="Saxena K.B."/>
            <person name="Michael T."/>
            <person name="McCombie W.R."/>
            <person name="Yang B."/>
            <person name="Zhang G."/>
            <person name="Yang H."/>
            <person name="Wang J."/>
            <person name="Spillane C."/>
            <person name="Cook D.R."/>
            <person name="May G.D."/>
            <person name="Xu X."/>
            <person name="Jackson S.A."/>
        </authorList>
    </citation>
    <scope>NUCLEOTIDE SEQUENCE [LARGE SCALE GENOMIC DNA]</scope>
</reference>
<keyword evidence="2" id="KW-1185">Reference proteome</keyword>
<evidence type="ECO:0000313" key="2">
    <source>
        <dbReference type="Proteomes" id="UP000075243"/>
    </source>
</evidence>
<dbReference type="AlphaFoldDB" id="A0A151RCA1"/>
<feature type="non-terminal residue" evidence="1">
    <location>
        <position position="1"/>
    </location>
</feature>
<evidence type="ECO:0000313" key="1">
    <source>
        <dbReference type="EMBL" id="KYP40212.1"/>
    </source>
</evidence>
<dbReference type="Proteomes" id="UP000075243">
    <property type="component" value="Unassembled WGS sequence"/>
</dbReference>
<protein>
    <submittedName>
        <fullName evidence="1">Uncharacterized protein</fullName>
    </submittedName>
</protein>
<dbReference type="Gramene" id="C.cajan_38946.t">
    <property type="protein sequence ID" value="C.cajan_38946.t"/>
    <property type="gene ID" value="C.cajan_38946"/>
</dbReference>
<dbReference type="EMBL" id="KQ483851">
    <property type="protein sequence ID" value="KYP40212.1"/>
    <property type="molecule type" value="Genomic_DNA"/>
</dbReference>
<sequence length="111" mass="12880">IKQALFDIGGLKTPGEDGFQSLFYKSQWEFVVKSLHDLIWCMFTNLDNVVDINSTLVVLVPKEENAFKLSQFQDTFHSMKTKKGKKDLIAIMLDLEKTYEKLDWGFIKETL</sequence>